<dbReference type="SUPFAM" id="SSF51735">
    <property type="entry name" value="NAD(P)-binding Rossmann-fold domains"/>
    <property type="match status" value="1"/>
</dbReference>
<protein>
    <recommendedName>
        <fullName evidence="6">UDP-glucose 4-epimerase</fullName>
        <ecNumber evidence="5">5.1.3.2</ecNumber>
    </recommendedName>
    <alternativeName>
        <fullName evidence="11">Galactowaldenase</fullName>
    </alternativeName>
    <alternativeName>
        <fullName evidence="10">UDP-galactose 4-epimerase</fullName>
    </alternativeName>
</protein>
<dbReference type="STRING" id="1150626.PHAMO_570056"/>
<dbReference type="Gene3D" id="3.90.25.10">
    <property type="entry name" value="UDP-galactose 4-epimerase, domain 1"/>
    <property type="match status" value="1"/>
</dbReference>
<dbReference type="GO" id="GO:0033499">
    <property type="term" value="P:galactose catabolic process via UDP-galactose, Leloir pathway"/>
    <property type="evidence" value="ECO:0007669"/>
    <property type="project" value="TreeGrafter"/>
</dbReference>
<dbReference type="Pfam" id="PF01370">
    <property type="entry name" value="Epimerase"/>
    <property type="match status" value="1"/>
</dbReference>
<comment type="pathway">
    <text evidence="3">Carbohydrate metabolism; galactose metabolism.</text>
</comment>
<evidence type="ECO:0000256" key="5">
    <source>
        <dbReference type="ARBA" id="ARBA00013189"/>
    </source>
</evidence>
<proteinExistence type="inferred from homology"/>
<evidence type="ECO:0000313" key="13">
    <source>
        <dbReference type="EMBL" id="CCG43061.1"/>
    </source>
</evidence>
<evidence type="ECO:0000256" key="3">
    <source>
        <dbReference type="ARBA" id="ARBA00004947"/>
    </source>
</evidence>
<evidence type="ECO:0000256" key="1">
    <source>
        <dbReference type="ARBA" id="ARBA00000083"/>
    </source>
</evidence>
<evidence type="ECO:0000259" key="12">
    <source>
        <dbReference type="Pfam" id="PF01370"/>
    </source>
</evidence>
<evidence type="ECO:0000256" key="10">
    <source>
        <dbReference type="ARBA" id="ARBA00031367"/>
    </source>
</evidence>
<dbReference type="PANTHER" id="PTHR43725:SF53">
    <property type="entry name" value="UDP-ARABINOSE 4-EPIMERASE 1"/>
    <property type="match status" value="1"/>
</dbReference>
<evidence type="ECO:0000256" key="6">
    <source>
        <dbReference type="ARBA" id="ARBA00018569"/>
    </source>
</evidence>
<comment type="catalytic activity">
    <reaction evidence="1">
        <text>UDP-alpha-D-glucose = UDP-alpha-D-galactose</text>
        <dbReference type="Rhea" id="RHEA:22168"/>
        <dbReference type="ChEBI" id="CHEBI:58885"/>
        <dbReference type="ChEBI" id="CHEBI:66914"/>
        <dbReference type="EC" id="5.1.3.2"/>
    </reaction>
</comment>
<evidence type="ECO:0000256" key="11">
    <source>
        <dbReference type="ARBA" id="ARBA00033067"/>
    </source>
</evidence>
<dbReference type="EMBL" id="CAHP01000053">
    <property type="protein sequence ID" value="CCG43061.1"/>
    <property type="molecule type" value="Genomic_DNA"/>
</dbReference>
<dbReference type="PANTHER" id="PTHR43725">
    <property type="entry name" value="UDP-GLUCOSE 4-EPIMERASE"/>
    <property type="match status" value="1"/>
</dbReference>
<keyword evidence="14" id="KW-1185">Reference proteome</keyword>
<dbReference type="InterPro" id="IPR001509">
    <property type="entry name" value="Epimerase_deHydtase"/>
</dbReference>
<dbReference type="Gene3D" id="3.40.50.720">
    <property type="entry name" value="NAD(P)-binding Rossmann-like Domain"/>
    <property type="match status" value="1"/>
</dbReference>
<sequence length="337" mass="35366">MSNPTVLVTGGAGYVGSHACKALSGAGFAPVCIDNLSRGHAQAVRWGPLIQGDLRDSALLRHTIAAYRPIAVMHFAAMAYPAESMSRPDLYYDNNVTGTLSLLQAMHETGIGIMVSSSSCAVYGTPARLPVTEDAPTAPISPYGSSKLMMEQMKAEFSRAFGLSYFALRYFNAAGADPAGELGEDHDPEPHLLPNALAVAAGHRHFLDVHGDDYPTADGTCVRDFLHVSDLASAHVVALRVLLGGGTGGTLNLGTGQGHSVRELAAQVAINTGRPVPLRIGPRRVGDPPALIADASRASRLGIAYPHSAIESIIATAWAWMSAKDREALPPKTAVQG</sequence>
<dbReference type="InterPro" id="IPR005886">
    <property type="entry name" value="UDP_G4E"/>
</dbReference>
<reference evidence="13 14" key="1">
    <citation type="journal article" date="2012" name="J. Bacteriol.">
        <title>Draft Genome Sequence of the Purple Photosynthetic Bacterium Phaeospirillum molischianum DSM120, a Particularly Versatile Bacterium.</title>
        <authorList>
            <person name="Duquesne K."/>
            <person name="Prima V."/>
            <person name="Ji B."/>
            <person name="Rouy Z."/>
            <person name="Medigue C."/>
            <person name="Talla E."/>
            <person name="Sturgis J.N."/>
        </authorList>
    </citation>
    <scope>NUCLEOTIDE SEQUENCE [LARGE SCALE GENOMIC DNA]</scope>
    <source>
        <strain evidence="14">DSM120</strain>
    </source>
</reference>
<comment type="caution">
    <text evidence="13">The sequence shown here is derived from an EMBL/GenBank/DDBJ whole genome shotgun (WGS) entry which is preliminary data.</text>
</comment>
<comment type="similarity">
    <text evidence="4">Belongs to the NAD(P)-dependent epimerase/dehydratase family.</text>
</comment>
<evidence type="ECO:0000256" key="8">
    <source>
        <dbReference type="ARBA" id="ARBA00023235"/>
    </source>
</evidence>
<dbReference type="eggNOG" id="COG1087">
    <property type="taxonomic scope" value="Bacteria"/>
</dbReference>
<keyword evidence="8 13" id="KW-0413">Isomerase</keyword>
<dbReference type="UniPathway" id="UPA00214"/>
<dbReference type="OrthoDB" id="9801785at2"/>
<evidence type="ECO:0000256" key="4">
    <source>
        <dbReference type="ARBA" id="ARBA00007637"/>
    </source>
</evidence>
<feature type="domain" description="NAD-dependent epimerase/dehydratase" evidence="12">
    <location>
        <begin position="6"/>
        <end position="254"/>
    </location>
</feature>
<dbReference type="AlphaFoldDB" id="H8FXH3"/>
<evidence type="ECO:0000256" key="7">
    <source>
        <dbReference type="ARBA" id="ARBA00023027"/>
    </source>
</evidence>
<gene>
    <name evidence="13" type="primary">exoB</name>
    <name evidence="13" type="ORF">PHAMO_570056</name>
</gene>
<organism evidence="13 14">
    <name type="scientific">Magnetospirillum molischianum DSM 120</name>
    <dbReference type="NCBI Taxonomy" id="1150626"/>
    <lineage>
        <taxon>Bacteria</taxon>
        <taxon>Pseudomonadati</taxon>
        <taxon>Pseudomonadota</taxon>
        <taxon>Alphaproteobacteria</taxon>
        <taxon>Rhodospirillales</taxon>
        <taxon>Rhodospirillaceae</taxon>
        <taxon>Magnetospirillum</taxon>
    </lineage>
</organism>
<name>H8FXH3_MAGML</name>
<accession>H8FXH3</accession>
<evidence type="ECO:0000256" key="9">
    <source>
        <dbReference type="ARBA" id="ARBA00023277"/>
    </source>
</evidence>
<evidence type="ECO:0000313" key="14">
    <source>
        <dbReference type="Proteomes" id="UP000004169"/>
    </source>
</evidence>
<dbReference type="EC" id="5.1.3.2" evidence="5"/>
<comment type="cofactor">
    <cofactor evidence="2">
        <name>NAD(+)</name>
        <dbReference type="ChEBI" id="CHEBI:57540"/>
    </cofactor>
</comment>
<keyword evidence="7" id="KW-0520">NAD</keyword>
<dbReference type="RefSeq" id="WP_002731045.1">
    <property type="nucleotide sequence ID" value="NZ_CAHP01000053.1"/>
</dbReference>
<dbReference type="InterPro" id="IPR036291">
    <property type="entry name" value="NAD(P)-bd_dom_sf"/>
</dbReference>
<dbReference type="NCBIfam" id="TIGR01179">
    <property type="entry name" value="galE"/>
    <property type="match status" value="1"/>
</dbReference>
<evidence type="ECO:0000256" key="2">
    <source>
        <dbReference type="ARBA" id="ARBA00001911"/>
    </source>
</evidence>
<dbReference type="GO" id="GO:0003978">
    <property type="term" value="F:UDP-glucose 4-epimerase activity"/>
    <property type="evidence" value="ECO:0007669"/>
    <property type="project" value="UniProtKB-EC"/>
</dbReference>
<keyword evidence="9" id="KW-0119">Carbohydrate metabolism</keyword>
<dbReference type="Proteomes" id="UP000004169">
    <property type="component" value="Unassembled WGS sequence"/>
</dbReference>